<dbReference type="PANTHER" id="PTHR15512:SF2">
    <property type="match status" value="1"/>
</dbReference>
<dbReference type="PANTHER" id="PTHR15512">
    <property type="entry name" value="TERF1-INTERACTING NUCLEAR FACTOR 2"/>
    <property type="match status" value="1"/>
</dbReference>
<name>A0ABD0VZU2_UMBPY</name>
<protein>
    <recommendedName>
        <fullName evidence="1">TERF1-interacting nuclear factor 2 N-terminal domain-containing protein</fullName>
    </recommendedName>
</protein>
<reference evidence="2 3" key="1">
    <citation type="submission" date="2024-06" db="EMBL/GenBank/DDBJ databases">
        <authorList>
            <person name="Pan Q."/>
            <person name="Wen M."/>
            <person name="Jouanno E."/>
            <person name="Zahm M."/>
            <person name="Klopp C."/>
            <person name="Cabau C."/>
            <person name="Louis A."/>
            <person name="Berthelot C."/>
            <person name="Parey E."/>
            <person name="Roest Crollius H."/>
            <person name="Montfort J."/>
            <person name="Robinson-Rechavi M."/>
            <person name="Bouchez O."/>
            <person name="Lampietro C."/>
            <person name="Lopez Roques C."/>
            <person name="Donnadieu C."/>
            <person name="Postlethwait J."/>
            <person name="Bobe J."/>
            <person name="Verreycken H."/>
            <person name="Guiguen Y."/>
        </authorList>
    </citation>
    <scope>NUCLEOTIDE SEQUENCE [LARGE SCALE GENOMIC DNA]</scope>
    <source>
        <strain evidence="2">Up_M1</strain>
        <tissue evidence="2">Testis</tissue>
    </source>
</reference>
<dbReference type="InterPro" id="IPR029400">
    <property type="entry name" value="TINF2_N"/>
</dbReference>
<accession>A0ABD0VZU2</accession>
<dbReference type="EMBL" id="JAGEUA010000011">
    <property type="protein sequence ID" value="KAL0963121.1"/>
    <property type="molecule type" value="Genomic_DNA"/>
</dbReference>
<evidence type="ECO:0000259" key="1">
    <source>
        <dbReference type="Pfam" id="PF14973"/>
    </source>
</evidence>
<dbReference type="InterPro" id="IPR039098">
    <property type="entry name" value="TINF2"/>
</dbReference>
<dbReference type="CDD" id="cd11657">
    <property type="entry name" value="TIN2_N"/>
    <property type="match status" value="1"/>
</dbReference>
<keyword evidence="3" id="KW-1185">Reference proteome</keyword>
<evidence type="ECO:0000313" key="3">
    <source>
        <dbReference type="Proteomes" id="UP001557470"/>
    </source>
</evidence>
<sequence length="256" mass="29043">MLFQNPCENGPPLLLPCLRLFIPPLRLVSAAMWQVVQQGHVQDYGILEEFVTTVTDIVPELLNCSQRAQLILGLRARLVLELCRTEQTSDLQNVQQHLDRIRSLMYTGDSNPSDADVELSESKFIYLVESLLKDKTERANFYQDVFPVQFGPKYDTALQILMLEFLSRLEKLLPIPDLEQTVSLLNAVPSDLEQCLQCVPDPSQLKTLLQHNRKHRDLESIGTPSSFGDCILSSLSLPPDVRVRWSRSQETPEASL</sequence>
<feature type="domain" description="TERF1-interacting nuclear factor 2 N-terminal" evidence="1">
    <location>
        <begin position="33"/>
        <end position="180"/>
    </location>
</feature>
<dbReference type="AlphaFoldDB" id="A0ABD0VZU2"/>
<proteinExistence type="predicted"/>
<organism evidence="2 3">
    <name type="scientific">Umbra pygmaea</name>
    <name type="common">Eastern mudminnow</name>
    <dbReference type="NCBI Taxonomy" id="75934"/>
    <lineage>
        <taxon>Eukaryota</taxon>
        <taxon>Metazoa</taxon>
        <taxon>Chordata</taxon>
        <taxon>Craniata</taxon>
        <taxon>Vertebrata</taxon>
        <taxon>Euteleostomi</taxon>
        <taxon>Actinopterygii</taxon>
        <taxon>Neopterygii</taxon>
        <taxon>Teleostei</taxon>
        <taxon>Protacanthopterygii</taxon>
        <taxon>Esociformes</taxon>
        <taxon>Umbridae</taxon>
        <taxon>Umbra</taxon>
    </lineage>
</organism>
<gene>
    <name evidence="2" type="ORF">UPYG_G00350020</name>
</gene>
<dbReference type="Proteomes" id="UP001557470">
    <property type="component" value="Unassembled WGS sequence"/>
</dbReference>
<dbReference type="Pfam" id="PF14973">
    <property type="entry name" value="TINF2_N"/>
    <property type="match status" value="1"/>
</dbReference>
<comment type="caution">
    <text evidence="2">The sequence shown here is derived from an EMBL/GenBank/DDBJ whole genome shotgun (WGS) entry which is preliminary data.</text>
</comment>
<evidence type="ECO:0000313" key="2">
    <source>
        <dbReference type="EMBL" id="KAL0963121.1"/>
    </source>
</evidence>